<keyword evidence="3" id="KW-1185">Reference proteome</keyword>
<gene>
    <name evidence="2" type="ORF">EAG_12741</name>
</gene>
<dbReference type="AlphaFoldDB" id="E2AZE3"/>
<organism evidence="3">
    <name type="scientific">Camponotus floridanus</name>
    <name type="common">Florida carpenter ant</name>
    <dbReference type="NCBI Taxonomy" id="104421"/>
    <lineage>
        <taxon>Eukaryota</taxon>
        <taxon>Metazoa</taxon>
        <taxon>Ecdysozoa</taxon>
        <taxon>Arthropoda</taxon>
        <taxon>Hexapoda</taxon>
        <taxon>Insecta</taxon>
        <taxon>Pterygota</taxon>
        <taxon>Neoptera</taxon>
        <taxon>Endopterygota</taxon>
        <taxon>Hymenoptera</taxon>
        <taxon>Apocrita</taxon>
        <taxon>Aculeata</taxon>
        <taxon>Formicoidea</taxon>
        <taxon>Formicidae</taxon>
        <taxon>Formicinae</taxon>
        <taxon>Camponotus</taxon>
    </lineage>
</organism>
<name>E2AZE3_CAMFO</name>
<evidence type="ECO:0000313" key="3">
    <source>
        <dbReference type="Proteomes" id="UP000000311"/>
    </source>
</evidence>
<feature type="region of interest" description="Disordered" evidence="1">
    <location>
        <begin position="157"/>
        <end position="178"/>
    </location>
</feature>
<reference evidence="2 3" key="1">
    <citation type="journal article" date="2010" name="Science">
        <title>Genomic comparison of the ants Camponotus floridanus and Harpegnathos saltator.</title>
        <authorList>
            <person name="Bonasio R."/>
            <person name="Zhang G."/>
            <person name="Ye C."/>
            <person name="Mutti N.S."/>
            <person name="Fang X."/>
            <person name="Qin N."/>
            <person name="Donahue G."/>
            <person name="Yang P."/>
            <person name="Li Q."/>
            <person name="Li C."/>
            <person name="Zhang P."/>
            <person name="Huang Z."/>
            <person name="Berger S.L."/>
            <person name="Reinberg D."/>
            <person name="Wang J."/>
            <person name="Liebig J."/>
        </authorList>
    </citation>
    <scope>NUCLEOTIDE SEQUENCE [LARGE SCALE GENOMIC DNA]</scope>
    <source>
        <strain evidence="3">C129</strain>
    </source>
</reference>
<dbReference type="Proteomes" id="UP000000311">
    <property type="component" value="Unassembled WGS sequence"/>
</dbReference>
<dbReference type="OrthoDB" id="193931at2759"/>
<evidence type="ECO:0000313" key="2">
    <source>
        <dbReference type="EMBL" id="EFN61182.1"/>
    </source>
</evidence>
<dbReference type="EMBL" id="GL444207">
    <property type="protein sequence ID" value="EFN61182.1"/>
    <property type="molecule type" value="Genomic_DNA"/>
</dbReference>
<feature type="region of interest" description="Disordered" evidence="1">
    <location>
        <begin position="197"/>
        <end position="218"/>
    </location>
</feature>
<accession>E2AZE3</accession>
<dbReference type="InParanoid" id="E2AZE3"/>
<protein>
    <submittedName>
        <fullName evidence="2">Uncharacterized protein</fullName>
    </submittedName>
</protein>
<sequence length="296" mass="32917">MTRTNATESGCNVVVAPAKKSLVHVGKYQMLRPLGKGNFARVEEAIHTVLGVKVSVINTISPPGKIGPLEPGHEHVPKALYVFLQQRRHVIMVESSLDAVEDNARASGDVYREERRTGDIRHLAFGIAFARFEGSPLPYGRLCESSDVTWRSIDSGNGIENSRRHERGNSRVNSQHVSQEDQVDYYTVDYTVAAKNLPPPRGYRSDTGNVCGDPQPRARVSSVSNKLTGFTLRPSFAKNKKATWDDNTGDDILSILRMCYRLQIWIKQHVTLYLTHSNVESQSKLLEVAPYLGGAM</sequence>
<evidence type="ECO:0000256" key="1">
    <source>
        <dbReference type="SAM" id="MobiDB-lite"/>
    </source>
</evidence>
<proteinExistence type="predicted"/>